<dbReference type="SMART" id="SM00382">
    <property type="entry name" value="AAA"/>
    <property type="match status" value="1"/>
</dbReference>
<proteinExistence type="inferred from homology"/>
<dbReference type="PROSITE" id="PS00211">
    <property type="entry name" value="ABC_TRANSPORTER_1"/>
    <property type="match status" value="1"/>
</dbReference>
<name>A0A0R1W0Y3_9LACO</name>
<dbReference type="InterPro" id="IPR013611">
    <property type="entry name" value="Transp-assoc_OB_typ2"/>
</dbReference>
<dbReference type="InterPro" id="IPR003593">
    <property type="entry name" value="AAA+_ATPase"/>
</dbReference>
<comment type="similarity">
    <text evidence="7">Belongs to the ABC transporter superfamily. Spermidine/putrescine importer (TC 3.A.1.11.1) family.</text>
</comment>
<evidence type="ECO:0000313" key="9">
    <source>
        <dbReference type="EMBL" id="KRM11199.1"/>
    </source>
</evidence>
<dbReference type="PATRIC" id="fig|1423743.5.peg.1668"/>
<dbReference type="PANTHER" id="PTHR42781:SF4">
    <property type="entry name" value="SPERMIDINE_PUTRESCINE IMPORT ATP-BINDING PROTEIN POTA"/>
    <property type="match status" value="1"/>
</dbReference>
<dbReference type="GO" id="GO:0005524">
    <property type="term" value="F:ATP binding"/>
    <property type="evidence" value="ECO:0007669"/>
    <property type="project" value="UniProtKB-KW"/>
</dbReference>
<dbReference type="AlphaFoldDB" id="A0A0R1W0Y3"/>
<keyword evidence="3 7" id="KW-0547">Nucleotide-binding</keyword>
<dbReference type="EMBL" id="AZFY01000025">
    <property type="protein sequence ID" value="KRM11199.1"/>
    <property type="molecule type" value="Genomic_DNA"/>
</dbReference>
<dbReference type="Gene3D" id="2.40.50.100">
    <property type="match status" value="1"/>
</dbReference>
<dbReference type="InterPro" id="IPR017871">
    <property type="entry name" value="ABC_transporter-like_CS"/>
</dbReference>
<dbReference type="Pfam" id="PF08402">
    <property type="entry name" value="TOBE_2"/>
    <property type="match status" value="1"/>
</dbReference>
<dbReference type="PANTHER" id="PTHR42781">
    <property type="entry name" value="SPERMIDINE/PUTRESCINE IMPORT ATP-BINDING PROTEIN POTA"/>
    <property type="match status" value="1"/>
</dbReference>
<feature type="domain" description="ABC transporter" evidence="8">
    <location>
        <begin position="8"/>
        <end position="238"/>
    </location>
</feature>
<comment type="function">
    <text evidence="7">Part of the ABC transporter complex PotABCD involved in spermidine/putrescine import. Responsible for energy coupling to the transport system.</text>
</comment>
<dbReference type="PROSITE" id="PS50893">
    <property type="entry name" value="ABC_TRANSPORTER_2"/>
    <property type="match status" value="1"/>
</dbReference>
<dbReference type="InterPro" id="IPR008995">
    <property type="entry name" value="Mo/tungstate-bd_C_term_dom"/>
</dbReference>
<accession>A0A0R1W0Y3</accession>
<evidence type="ECO:0000256" key="1">
    <source>
        <dbReference type="ARBA" id="ARBA00022448"/>
    </source>
</evidence>
<dbReference type="InterPro" id="IPR050093">
    <property type="entry name" value="ABC_SmlMolc_Importer"/>
</dbReference>
<sequence>MTDMKEMIRLSSIKKNYGDVKIIKDLNFTVYEGEFLTMLGPSGCGKTTTLRMIAGFEEPTSGEIMLNEKPVSNLPPYKRKINTVFQNYALFPHLTVAQNVGFGLKMAGVPKVKRGPQVEKMLKLVQLEGYGNRKLDQLSGGQKQRIAIARALINHPQVLLLDEPLSALDLKLRKQMQLELKRLQRKLGITFVYVTHDQEEALMMSDRIAVMNKGHLEQIADPRTLYEQPKTCFVANFIGESNIFYGKVSEITKTDTKVTIENGYLTLQSDKPVFEKQIVNIVIRPEKVKFSTTEVPGFHIPATVAEHYYAGNVNKSVLRLPNGMALKMTSAGDQKLPEIGKSGFVYWELADAILIKTTSDDVFKAVDNPDFSMVNQMGGD</sequence>
<dbReference type="InterPro" id="IPR005893">
    <property type="entry name" value="PotA-like"/>
</dbReference>
<evidence type="ECO:0000256" key="4">
    <source>
        <dbReference type="ARBA" id="ARBA00022840"/>
    </source>
</evidence>
<comment type="caution">
    <text evidence="9">The sequence shown here is derived from an EMBL/GenBank/DDBJ whole genome shotgun (WGS) entry which is preliminary data.</text>
</comment>
<dbReference type="GO" id="GO:0015594">
    <property type="term" value="F:ABC-type putrescine transporter activity"/>
    <property type="evidence" value="ECO:0007669"/>
    <property type="project" value="InterPro"/>
</dbReference>
<gene>
    <name evidence="7" type="primary">potA</name>
    <name evidence="9" type="ORF">FD41_GL001610</name>
</gene>
<protein>
    <recommendedName>
        <fullName evidence="7">Spermidine/putrescine import ATP-binding protein PotA</fullName>
        <ecNumber evidence="7">7.6.2.11</ecNumber>
    </recommendedName>
</protein>
<evidence type="ECO:0000259" key="8">
    <source>
        <dbReference type="PROSITE" id="PS50893"/>
    </source>
</evidence>
<keyword evidence="1 7" id="KW-0813">Transport</keyword>
<dbReference type="SUPFAM" id="SSF50331">
    <property type="entry name" value="MOP-like"/>
    <property type="match status" value="1"/>
</dbReference>
<organism evidence="9 10">
    <name type="scientific">Lentilactobacillus farraginis DSM 18382 = JCM 14108</name>
    <dbReference type="NCBI Taxonomy" id="1423743"/>
    <lineage>
        <taxon>Bacteria</taxon>
        <taxon>Bacillati</taxon>
        <taxon>Bacillota</taxon>
        <taxon>Bacilli</taxon>
        <taxon>Lactobacillales</taxon>
        <taxon>Lactobacillaceae</taxon>
        <taxon>Lentilactobacillus</taxon>
    </lineage>
</organism>
<evidence type="ECO:0000256" key="6">
    <source>
        <dbReference type="ARBA" id="ARBA00023136"/>
    </source>
</evidence>
<dbReference type="InterPro" id="IPR027417">
    <property type="entry name" value="P-loop_NTPase"/>
</dbReference>
<keyword evidence="2 7" id="KW-1003">Cell membrane</keyword>
<dbReference type="OrthoDB" id="9790614at2"/>
<dbReference type="Gene3D" id="3.40.50.300">
    <property type="entry name" value="P-loop containing nucleotide triphosphate hydrolases"/>
    <property type="match status" value="1"/>
</dbReference>
<keyword evidence="4 7" id="KW-0067">ATP-binding</keyword>
<comment type="catalytic activity">
    <reaction evidence="7">
        <text>ATP + H2O + polyamine-[polyamine-binding protein]Side 1 = ADP + phosphate + polyamineSide 2 + [polyamine-binding protein]Side 1.</text>
        <dbReference type="EC" id="7.6.2.11"/>
    </reaction>
</comment>
<dbReference type="Pfam" id="PF00005">
    <property type="entry name" value="ABC_tran"/>
    <property type="match status" value="1"/>
</dbReference>
<evidence type="ECO:0000313" key="10">
    <source>
        <dbReference type="Proteomes" id="UP000051966"/>
    </source>
</evidence>
<keyword evidence="5 7" id="KW-1278">Translocase</keyword>
<comment type="subunit">
    <text evidence="7">The complex is composed of two ATP-binding proteins (PotA), two transmembrane proteins (PotB and PotC) and a solute-binding protein (PotD).</text>
</comment>
<dbReference type="Proteomes" id="UP000051966">
    <property type="component" value="Unassembled WGS sequence"/>
</dbReference>
<dbReference type="GO" id="GO:0016887">
    <property type="term" value="F:ATP hydrolysis activity"/>
    <property type="evidence" value="ECO:0007669"/>
    <property type="project" value="InterPro"/>
</dbReference>
<dbReference type="EC" id="7.6.2.11" evidence="7"/>
<evidence type="ECO:0000256" key="5">
    <source>
        <dbReference type="ARBA" id="ARBA00022967"/>
    </source>
</evidence>
<dbReference type="NCBIfam" id="TIGR01187">
    <property type="entry name" value="potA"/>
    <property type="match status" value="1"/>
</dbReference>
<keyword evidence="10" id="KW-1185">Reference proteome</keyword>
<evidence type="ECO:0000256" key="7">
    <source>
        <dbReference type="RuleBase" id="RU364083"/>
    </source>
</evidence>
<reference evidence="9 10" key="1">
    <citation type="journal article" date="2015" name="Genome Announc.">
        <title>Expanding the biotechnology potential of lactobacilli through comparative genomics of 213 strains and associated genera.</title>
        <authorList>
            <person name="Sun Z."/>
            <person name="Harris H.M."/>
            <person name="McCann A."/>
            <person name="Guo C."/>
            <person name="Argimon S."/>
            <person name="Zhang W."/>
            <person name="Yang X."/>
            <person name="Jeffery I.B."/>
            <person name="Cooney J.C."/>
            <person name="Kagawa T.F."/>
            <person name="Liu W."/>
            <person name="Song Y."/>
            <person name="Salvetti E."/>
            <person name="Wrobel A."/>
            <person name="Rasinkangas P."/>
            <person name="Parkhill J."/>
            <person name="Rea M.C."/>
            <person name="O'Sullivan O."/>
            <person name="Ritari J."/>
            <person name="Douillard F.P."/>
            <person name="Paul Ross R."/>
            <person name="Yang R."/>
            <person name="Briner A.E."/>
            <person name="Felis G.E."/>
            <person name="de Vos W.M."/>
            <person name="Barrangou R."/>
            <person name="Klaenhammer T.R."/>
            <person name="Caufield P.W."/>
            <person name="Cui Y."/>
            <person name="Zhang H."/>
            <person name="O'Toole P.W."/>
        </authorList>
    </citation>
    <scope>NUCLEOTIDE SEQUENCE [LARGE SCALE GENOMIC DNA]</scope>
    <source>
        <strain evidence="9 10">DSM 18382</strain>
    </source>
</reference>
<dbReference type="SUPFAM" id="SSF52540">
    <property type="entry name" value="P-loop containing nucleoside triphosphate hydrolases"/>
    <property type="match status" value="1"/>
</dbReference>
<evidence type="ECO:0000256" key="3">
    <source>
        <dbReference type="ARBA" id="ARBA00022741"/>
    </source>
</evidence>
<keyword evidence="6 7" id="KW-0472">Membrane</keyword>
<evidence type="ECO:0000256" key="2">
    <source>
        <dbReference type="ARBA" id="ARBA00022475"/>
    </source>
</evidence>
<dbReference type="FunFam" id="3.40.50.300:FF:000133">
    <property type="entry name" value="Spermidine/putrescine import ATP-binding protein PotA"/>
    <property type="match status" value="1"/>
</dbReference>
<dbReference type="InterPro" id="IPR003439">
    <property type="entry name" value="ABC_transporter-like_ATP-bd"/>
</dbReference>
<dbReference type="GO" id="GO:0043190">
    <property type="term" value="C:ATP-binding cassette (ABC) transporter complex"/>
    <property type="evidence" value="ECO:0007669"/>
    <property type="project" value="InterPro"/>
</dbReference>
<dbReference type="CDD" id="cd03300">
    <property type="entry name" value="ABC_PotA_N"/>
    <property type="match status" value="1"/>
</dbReference>
<dbReference type="InterPro" id="IPR017879">
    <property type="entry name" value="PotA_ATP-bd"/>
</dbReference>